<dbReference type="EMBL" id="SMMG02000003">
    <property type="protein sequence ID" value="KAA3480545.1"/>
    <property type="molecule type" value="Genomic_DNA"/>
</dbReference>
<sequence length="361" mass="41939">MHTGHLLLGRPWQFDWRVKHDRFSNQYSFKHKGKNITLALLSLQQVMEDQQRLRQSMESLKEKNKESKRSVEEKRHEKEFEKKKRVGEKEMRMKKKSEKNKNENESERKRKDHLTKELRLQYPVNERKFVLKAQGKTDPDSFLSKGKQCEFSKIPKQLHWVPSEDFVRKLNFGKVLHYVEINYHSLDNCLSILDDEIVDAIIGKSITQHPLQGFIVRNHEPEGIFHLSACNLRLLSRCKEFVYLDNDQMKLSPITRAQLKRFQDAVATLMSQLWDETQPKGKVPARAAIRPRDVQLIISKGLTNSLPKKPSMTFTLAAHTKDHSAGLVHTSMTLQAPFLHLHGCSSTPLNADNFSAKRGNL</sequence>
<dbReference type="AlphaFoldDB" id="A0A5B6WHJ1"/>
<comment type="caution">
    <text evidence="2">The sequence shown here is derived from an EMBL/GenBank/DDBJ whole genome shotgun (WGS) entry which is preliminary data.</text>
</comment>
<accession>A0A5B6WHJ1</accession>
<protein>
    <submittedName>
        <fullName evidence="2">Transposon Ty3-I Gag-Pol polyprotein</fullName>
    </submittedName>
</protein>
<reference evidence="3" key="1">
    <citation type="journal article" date="2019" name="Plant Biotechnol. J.">
        <title>Genome sequencing of the Australian wild diploid species Gossypium australe highlights disease resistance and delayed gland morphogenesis.</title>
        <authorList>
            <person name="Cai Y."/>
            <person name="Cai X."/>
            <person name="Wang Q."/>
            <person name="Wang P."/>
            <person name="Zhang Y."/>
            <person name="Cai C."/>
            <person name="Xu Y."/>
            <person name="Wang K."/>
            <person name="Zhou Z."/>
            <person name="Wang C."/>
            <person name="Geng S."/>
            <person name="Li B."/>
            <person name="Dong Q."/>
            <person name="Hou Y."/>
            <person name="Wang H."/>
            <person name="Ai P."/>
            <person name="Liu Z."/>
            <person name="Yi F."/>
            <person name="Sun M."/>
            <person name="An G."/>
            <person name="Cheng J."/>
            <person name="Zhang Y."/>
            <person name="Shi Q."/>
            <person name="Xie Y."/>
            <person name="Shi X."/>
            <person name="Chang Y."/>
            <person name="Huang F."/>
            <person name="Chen Y."/>
            <person name="Hong S."/>
            <person name="Mi L."/>
            <person name="Sun Q."/>
            <person name="Zhang L."/>
            <person name="Zhou B."/>
            <person name="Peng R."/>
            <person name="Zhang X."/>
            <person name="Liu F."/>
        </authorList>
    </citation>
    <scope>NUCLEOTIDE SEQUENCE [LARGE SCALE GENOMIC DNA]</scope>
    <source>
        <strain evidence="3">cv. PA1801</strain>
    </source>
</reference>
<dbReference type="OrthoDB" id="1934635at2759"/>
<keyword evidence="3" id="KW-1185">Reference proteome</keyword>
<evidence type="ECO:0000313" key="3">
    <source>
        <dbReference type="Proteomes" id="UP000325315"/>
    </source>
</evidence>
<feature type="region of interest" description="Disordered" evidence="1">
    <location>
        <begin position="57"/>
        <end position="116"/>
    </location>
</feature>
<name>A0A5B6WHJ1_9ROSI</name>
<evidence type="ECO:0000313" key="2">
    <source>
        <dbReference type="EMBL" id="KAA3480545.1"/>
    </source>
</evidence>
<organism evidence="2 3">
    <name type="scientific">Gossypium australe</name>
    <dbReference type="NCBI Taxonomy" id="47621"/>
    <lineage>
        <taxon>Eukaryota</taxon>
        <taxon>Viridiplantae</taxon>
        <taxon>Streptophyta</taxon>
        <taxon>Embryophyta</taxon>
        <taxon>Tracheophyta</taxon>
        <taxon>Spermatophyta</taxon>
        <taxon>Magnoliopsida</taxon>
        <taxon>eudicotyledons</taxon>
        <taxon>Gunneridae</taxon>
        <taxon>Pentapetalae</taxon>
        <taxon>rosids</taxon>
        <taxon>malvids</taxon>
        <taxon>Malvales</taxon>
        <taxon>Malvaceae</taxon>
        <taxon>Malvoideae</taxon>
        <taxon>Gossypium</taxon>
    </lineage>
</organism>
<feature type="compositionally biased region" description="Basic and acidic residues" evidence="1">
    <location>
        <begin position="59"/>
        <end position="91"/>
    </location>
</feature>
<feature type="compositionally biased region" description="Basic and acidic residues" evidence="1">
    <location>
        <begin position="99"/>
        <end position="116"/>
    </location>
</feature>
<evidence type="ECO:0000256" key="1">
    <source>
        <dbReference type="SAM" id="MobiDB-lite"/>
    </source>
</evidence>
<proteinExistence type="predicted"/>
<dbReference type="Proteomes" id="UP000325315">
    <property type="component" value="Unassembled WGS sequence"/>
</dbReference>
<gene>
    <name evidence="2" type="ORF">EPI10_020968</name>
</gene>